<proteinExistence type="predicted"/>
<feature type="transmembrane region" description="Helical" evidence="1">
    <location>
        <begin position="27"/>
        <end position="48"/>
    </location>
</feature>
<evidence type="ECO:0000256" key="1">
    <source>
        <dbReference type="SAM" id="Phobius"/>
    </source>
</evidence>
<organism evidence="2 3">
    <name type="scientific">Methanococcus maripaludis</name>
    <name type="common">Methanococcus deltae</name>
    <dbReference type="NCBI Taxonomy" id="39152"/>
    <lineage>
        <taxon>Archaea</taxon>
        <taxon>Methanobacteriati</taxon>
        <taxon>Methanobacteriota</taxon>
        <taxon>Methanomada group</taxon>
        <taxon>Methanococci</taxon>
        <taxon>Methanococcales</taxon>
        <taxon>Methanococcaceae</taxon>
        <taxon>Methanococcus</taxon>
    </lineage>
</organism>
<dbReference type="RefSeq" id="WP_183546957.1">
    <property type="nucleotide sequence ID" value="NZ_JACHIQ010000002.1"/>
</dbReference>
<comment type="caution">
    <text evidence="2">The sequence shown here is derived from an EMBL/GenBank/DDBJ whole genome shotgun (WGS) entry which is preliminary data.</text>
</comment>
<dbReference type="Proteomes" id="UP000584706">
    <property type="component" value="Unassembled WGS sequence"/>
</dbReference>
<evidence type="ECO:0000313" key="2">
    <source>
        <dbReference type="EMBL" id="MBB6067888.1"/>
    </source>
</evidence>
<dbReference type="AlphaFoldDB" id="A0A7J9S2X4"/>
<dbReference type="EMBL" id="JACHIQ010000002">
    <property type="protein sequence ID" value="MBB6067888.1"/>
    <property type="molecule type" value="Genomic_DNA"/>
</dbReference>
<keyword evidence="1" id="KW-0472">Membrane</keyword>
<gene>
    <name evidence="2" type="ORF">HNP97_001398</name>
</gene>
<reference evidence="2 3" key="1">
    <citation type="submission" date="2020-08" db="EMBL/GenBank/DDBJ databases">
        <title>Genomic Encyclopedia of Type Strains, Phase IV (KMG-V): Genome sequencing to study the core and pangenomes of soil and plant-associated prokaryotes.</title>
        <authorList>
            <person name="Whitman W."/>
        </authorList>
    </citation>
    <scope>NUCLEOTIDE SEQUENCE [LARGE SCALE GENOMIC DNA]</scope>
    <source>
        <strain evidence="2 3">DSM 7078</strain>
    </source>
</reference>
<protein>
    <submittedName>
        <fullName evidence="2">Uncharacterized protein</fullName>
    </submittedName>
</protein>
<keyword evidence="1" id="KW-1133">Transmembrane helix</keyword>
<name>A0A7J9S2X4_METMI</name>
<accession>A0A7J9S2X4</accession>
<keyword evidence="1" id="KW-0812">Transmembrane</keyword>
<sequence length="75" mass="8682">MIIAGAILVVLAGGIFNYYFLKHPMELINWIFVILFYGFLIYAIFWIFDRASNAKKKIDGFAENLGQSFQNKTKK</sequence>
<evidence type="ECO:0000313" key="3">
    <source>
        <dbReference type="Proteomes" id="UP000584706"/>
    </source>
</evidence>